<evidence type="ECO:0000313" key="7">
    <source>
        <dbReference type="EMBL" id="MCG5072352.1"/>
    </source>
</evidence>
<reference evidence="7" key="1">
    <citation type="submission" date="2022-01" db="EMBL/GenBank/DDBJ databases">
        <title>Genome sequence and assembly of Parabukholderia sp. RG36.</title>
        <authorList>
            <person name="Chhetri G."/>
        </authorList>
    </citation>
    <scope>NUCLEOTIDE SEQUENCE</scope>
    <source>
        <strain evidence="7">RG36</strain>
    </source>
</reference>
<keyword evidence="3" id="KW-0378">Hydrolase</keyword>
<evidence type="ECO:0000256" key="4">
    <source>
        <dbReference type="ARBA" id="ARBA00022833"/>
    </source>
</evidence>
<dbReference type="InterPro" id="IPR028090">
    <property type="entry name" value="JAB_dom_prok"/>
</dbReference>
<dbReference type="GO" id="GO:0046872">
    <property type="term" value="F:metal ion binding"/>
    <property type="evidence" value="ECO:0007669"/>
    <property type="project" value="UniProtKB-KW"/>
</dbReference>
<dbReference type="Pfam" id="PF14464">
    <property type="entry name" value="Prok-JAB"/>
    <property type="match status" value="1"/>
</dbReference>
<dbReference type="PROSITE" id="PS50249">
    <property type="entry name" value="MPN"/>
    <property type="match status" value="1"/>
</dbReference>
<dbReference type="EMBL" id="JAKLJA010000002">
    <property type="protein sequence ID" value="MCG5072352.1"/>
    <property type="molecule type" value="Genomic_DNA"/>
</dbReference>
<evidence type="ECO:0000313" key="8">
    <source>
        <dbReference type="Proteomes" id="UP001139308"/>
    </source>
</evidence>
<dbReference type="InterPro" id="IPR037518">
    <property type="entry name" value="MPN"/>
</dbReference>
<feature type="domain" description="MPN" evidence="6">
    <location>
        <begin position="1"/>
        <end position="139"/>
    </location>
</feature>
<accession>A0A9X1UGB4</accession>
<comment type="caution">
    <text evidence="7">The sequence shown here is derived from an EMBL/GenBank/DDBJ whole genome shotgun (WGS) entry which is preliminary data.</text>
</comment>
<name>A0A9X1UGB4_9BURK</name>
<evidence type="ECO:0000259" key="6">
    <source>
        <dbReference type="PROSITE" id="PS50249"/>
    </source>
</evidence>
<evidence type="ECO:0000256" key="5">
    <source>
        <dbReference type="ARBA" id="ARBA00023049"/>
    </source>
</evidence>
<dbReference type="AlphaFoldDB" id="A0A9X1UGB4"/>
<proteinExistence type="predicted"/>
<organism evidence="7 8">
    <name type="scientific">Paraburkholderia tagetis</name>
    <dbReference type="NCBI Taxonomy" id="2913261"/>
    <lineage>
        <taxon>Bacteria</taxon>
        <taxon>Pseudomonadati</taxon>
        <taxon>Pseudomonadota</taxon>
        <taxon>Betaproteobacteria</taxon>
        <taxon>Burkholderiales</taxon>
        <taxon>Burkholderiaceae</taxon>
        <taxon>Paraburkholderia</taxon>
    </lineage>
</organism>
<evidence type="ECO:0000256" key="3">
    <source>
        <dbReference type="ARBA" id="ARBA00022801"/>
    </source>
</evidence>
<keyword evidence="5" id="KW-0482">Metalloprotease</keyword>
<keyword evidence="1" id="KW-0645">Protease</keyword>
<gene>
    <name evidence="7" type="ORF">L5014_03055</name>
</gene>
<dbReference type="Proteomes" id="UP001139308">
    <property type="component" value="Unassembled WGS sequence"/>
</dbReference>
<keyword evidence="4" id="KW-0862">Zinc</keyword>
<protein>
    <submittedName>
        <fullName evidence="7">Mov34/MPN/PAD-1 family protein</fullName>
    </submittedName>
</protein>
<dbReference type="GO" id="GO:0006508">
    <property type="term" value="P:proteolysis"/>
    <property type="evidence" value="ECO:0007669"/>
    <property type="project" value="UniProtKB-KW"/>
</dbReference>
<dbReference type="SUPFAM" id="SSF102712">
    <property type="entry name" value="JAB1/MPN domain"/>
    <property type="match status" value="1"/>
</dbReference>
<keyword evidence="2" id="KW-0479">Metal-binding</keyword>
<dbReference type="Gene3D" id="3.40.140.10">
    <property type="entry name" value="Cytidine Deaminase, domain 2"/>
    <property type="match status" value="1"/>
</dbReference>
<sequence length="160" mass="18120">MWIDSIAFDEMLGEARRAYPLETGGVLAGYIAGNGDPVVQHLIGPGPNAQHIRQRFHPDHDWQCRKLDEIFEMSSGQTVYLGDWHTHPDGSPHMSWLDKRTLRGIARHRDSAVARPIMMIGAGGVERWTWQVHRYSGDRMVGLSISIDVLELRPFGHEDV</sequence>
<evidence type="ECO:0000256" key="1">
    <source>
        <dbReference type="ARBA" id="ARBA00022670"/>
    </source>
</evidence>
<keyword evidence="8" id="KW-1185">Reference proteome</keyword>
<dbReference type="GO" id="GO:0008237">
    <property type="term" value="F:metallopeptidase activity"/>
    <property type="evidence" value="ECO:0007669"/>
    <property type="project" value="UniProtKB-KW"/>
</dbReference>
<evidence type="ECO:0000256" key="2">
    <source>
        <dbReference type="ARBA" id="ARBA00022723"/>
    </source>
</evidence>